<dbReference type="AlphaFoldDB" id="A0A3N1GA32"/>
<dbReference type="PROSITE" id="PS50113">
    <property type="entry name" value="PAC"/>
    <property type="match status" value="1"/>
</dbReference>
<dbReference type="SUPFAM" id="SSF141868">
    <property type="entry name" value="EAL domain-like"/>
    <property type="match status" value="1"/>
</dbReference>
<feature type="region of interest" description="Disordered" evidence="1">
    <location>
        <begin position="748"/>
        <end position="768"/>
    </location>
</feature>
<feature type="domain" description="PAC" evidence="3">
    <location>
        <begin position="514"/>
        <end position="569"/>
    </location>
</feature>
<evidence type="ECO:0000313" key="7">
    <source>
        <dbReference type="Proteomes" id="UP000276232"/>
    </source>
</evidence>
<dbReference type="InterPro" id="IPR000700">
    <property type="entry name" value="PAS-assoc_C"/>
</dbReference>
<evidence type="ECO:0000259" key="3">
    <source>
        <dbReference type="PROSITE" id="PS50113"/>
    </source>
</evidence>
<feature type="domain" description="EAL" evidence="4">
    <location>
        <begin position="1"/>
        <end position="240"/>
    </location>
</feature>
<evidence type="ECO:0000259" key="2">
    <source>
        <dbReference type="PROSITE" id="PS50112"/>
    </source>
</evidence>
<dbReference type="Proteomes" id="UP000276232">
    <property type="component" value="Unassembled WGS sequence"/>
</dbReference>
<dbReference type="CDD" id="cd01948">
    <property type="entry name" value="EAL"/>
    <property type="match status" value="1"/>
</dbReference>
<dbReference type="InterPro" id="IPR029787">
    <property type="entry name" value="Nucleotide_cyclase"/>
</dbReference>
<dbReference type="Gene3D" id="3.30.70.270">
    <property type="match status" value="1"/>
</dbReference>
<dbReference type="EMBL" id="RJKN01000008">
    <property type="protein sequence ID" value="ROP27028.1"/>
    <property type="molecule type" value="Genomic_DNA"/>
</dbReference>
<evidence type="ECO:0000256" key="1">
    <source>
        <dbReference type="SAM" id="MobiDB-lite"/>
    </source>
</evidence>
<dbReference type="InterPro" id="IPR035919">
    <property type="entry name" value="EAL_sf"/>
</dbReference>
<sequence>MSAALGGVRSVFQPIVDLDTGAVVAYEALARGPRGTALEMPSDLFDAARAHGLLGELDGACRRAALSGAVDAGLLAPLTLFVNVEPEVLDAAPLDELLALAEGAPGDLRVVVELTERALAARPAELLRTVERVRSLGWGVALDDVGAEAMSLALMPLLRPDVVKLDLRLVQDRPGPAVAQVMNAVNAYAEETGAVVLAEGIEHEGHLRAARGLGARLGQGWLFGRPGPGPVAGLAVGALALPAPPPVLPERSSPFALLPPGTPLRRSPKRLLIELSKQLEREALRLGETAVVASTFQEARHFTPATAGRYRDLVERTGFVCAIGEDLPAEPVPGLRGAHLDPTDAVRGEWDVVVLGPHFSAALLARDLGDDGPDMQRTFEYALTYRRSTVVAAACSLLSRVAPRVPTAPAVPGAVAGGAPAVLAASVPGTTTVVGPTGAGEALLHRALAATTSGVTIADARRPDMPLVYVNAAFEQLSGLRAEQVLGRNCRFLQGSDTDRGVVDAIRAALAAGREWHGTLLNHRGPDREPWWNEIHLSPVLDEDGRVLQYIGVQDDVTHRVQAERRLAQERDRAAGYLERLERLAVTDPLTRLANRRGVEEGVEEVLARADATGTAAALLFCDLDGFKAVNDRHGHGVGDALLVAVAERLRGRLREHDLLARPGGDEFLVVLPGLVPATAAADAARVAEELAADLAAPLVLPDGRRVAVGASVGVALHPDDGATFRDLLHHADGRMYDAKRARRAAVVPGQAGAPAREQVGPGATAPA</sequence>
<proteinExistence type="predicted"/>
<dbReference type="FunFam" id="3.30.70.270:FF:000001">
    <property type="entry name" value="Diguanylate cyclase domain protein"/>
    <property type="match status" value="1"/>
</dbReference>
<dbReference type="NCBIfam" id="TIGR00254">
    <property type="entry name" value="GGDEF"/>
    <property type="match status" value="1"/>
</dbReference>
<name>A0A3N1GA32_9ACTN</name>
<dbReference type="SMART" id="SM00052">
    <property type="entry name" value="EAL"/>
    <property type="match status" value="1"/>
</dbReference>
<gene>
    <name evidence="6" type="ORF">EDC03_2956</name>
</gene>
<dbReference type="Pfam" id="PF10069">
    <property type="entry name" value="DICT"/>
    <property type="match status" value="1"/>
</dbReference>
<dbReference type="Pfam" id="PF00990">
    <property type="entry name" value="GGDEF"/>
    <property type="match status" value="1"/>
</dbReference>
<dbReference type="InterPro" id="IPR019278">
    <property type="entry name" value="DICT_dom"/>
</dbReference>
<evidence type="ECO:0000313" key="6">
    <source>
        <dbReference type="EMBL" id="ROP27028.1"/>
    </source>
</evidence>
<dbReference type="PROSITE" id="PS50883">
    <property type="entry name" value="EAL"/>
    <property type="match status" value="1"/>
</dbReference>
<keyword evidence="7" id="KW-1185">Reference proteome</keyword>
<dbReference type="SUPFAM" id="SSF55785">
    <property type="entry name" value="PYP-like sensor domain (PAS domain)"/>
    <property type="match status" value="1"/>
</dbReference>
<dbReference type="Gene3D" id="3.20.20.450">
    <property type="entry name" value="EAL domain"/>
    <property type="match status" value="1"/>
</dbReference>
<dbReference type="InterPro" id="IPR052155">
    <property type="entry name" value="Biofilm_reg_signaling"/>
</dbReference>
<dbReference type="SUPFAM" id="SSF55073">
    <property type="entry name" value="Nucleotide cyclase"/>
    <property type="match status" value="1"/>
</dbReference>
<organism evidence="6 7">
    <name type="scientific">Pseudokineococcus lusitanus</name>
    <dbReference type="NCBI Taxonomy" id="763993"/>
    <lineage>
        <taxon>Bacteria</taxon>
        <taxon>Bacillati</taxon>
        <taxon>Actinomycetota</taxon>
        <taxon>Actinomycetes</taxon>
        <taxon>Kineosporiales</taxon>
        <taxon>Kineosporiaceae</taxon>
        <taxon>Pseudokineococcus</taxon>
    </lineage>
</organism>
<dbReference type="CDD" id="cd01949">
    <property type="entry name" value="GGDEF"/>
    <property type="match status" value="1"/>
</dbReference>
<dbReference type="PANTHER" id="PTHR44757:SF2">
    <property type="entry name" value="BIOFILM ARCHITECTURE MAINTENANCE PROTEIN MBAA"/>
    <property type="match status" value="1"/>
</dbReference>
<dbReference type="PANTHER" id="PTHR44757">
    <property type="entry name" value="DIGUANYLATE CYCLASE DGCP"/>
    <property type="match status" value="1"/>
</dbReference>
<dbReference type="InterPro" id="IPR001633">
    <property type="entry name" value="EAL_dom"/>
</dbReference>
<dbReference type="InterPro" id="IPR035965">
    <property type="entry name" value="PAS-like_dom_sf"/>
</dbReference>
<dbReference type="Gene3D" id="3.30.450.20">
    <property type="entry name" value="PAS domain"/>
    <property type="match status" value="1"/>
</dbReference>
<dbReference type="NCBIfam" id="TIGR00229">
    <property type="entry name" value="sensory_box"/>
    <property type="match status" value="1"/>
</dbReference>
<protein>
    <submittedName>
        <fullName evidence="6">PAS domain S-box-containing protein/diguanylate cyclase (GGDEF)-like protein</fullName>
    </submittedName>
</protein>
<dbReference type="Pfam" id="PF00563">
    <property type="entry name" value="EAL"/>
    <property type="match status" value="1"/>
</dbReference>
<feature type="compositionally biased region" description="Low complexity" evidence="1">
    <location>
        <begin position="748"/>
        <end position="757"/>
    </location>
</feature>
<evidence type="ECO:0000259" key="4">
    <source>
        <dbReference type="PROSITE" id="PS50883"/>
    </source>
</evidence>
<dbReference type="SMART" id="SM00267">
    <property type="entry name" value="GGDEF"/>
    <property type="match status" value="1"/>
</dbReference>
<dbReference type="RefSeq" id="WP_241967206.1">
    <property type="nucleotide sequence ID" value="NZ_RJKN01000008.1"/>
</dbReference>
<dbReference type="PROSITE" id="PS50887">
    <property type="entry name" value="GGDEF"/>
    <property type="match status" value="1"/>
</dbReference>
<reference evidence="6 7" key="1">
    <citation type="journal article" date="2015" name="Stand. Genomic Sci.">
        <title>Genomic Encyclopedia of Bacterial and Archaeal Type Strains, Phase III: the genomes of soil and plant-associated and newly described type strains.</title>
        <authorList>
            <person name="Whitman W.B."/>
            <person name="Woyke T."/>
            <person name="Klenk H.P."/>
            <person name="Zhou Y."/>
            <person name="Lilburn T.G."/>
            <person name="Beck B.J."/>
            <person name="De Vos P."/>
            <person name="Vandamme P."/>
            <person name="Eisen J.A."/>
            <person name="Garrity G."/>
            <person name="Hugenholtz P."/>
            <person name="Kyrpides N.C."/>
        </authorList>
    </citation>
    <scope>NUCLEOTIDE SEQUENCE [LARGE SCALE GENOMIC DNA]</scope>
    <source>
        <strain evidence="6 7">CECT 7306</strain>
    </source>
</reference>
<feature type="domain" description="PAS" evidence="2">
    <location>
        <begin position="440"/>
        <end position="513"/>
    </location>
</feature>
<comment type="caution">
    <text evidence="6">The sequence shown here is derived from an EMBL/GenBank/DDBJ whole genome shotgun (WGS) entry which is preliminary data.</text>
</comment>
<dbReference type="InterPro" id="IPR000160">
    <property type="entry name" value="GGDEF_dom"/>
</dbReference>
<accession>A0A3N1GA32</accession>
<evidence type="ECO:0000259" key="5">
    <source>
        <dbReference type="PROSITE" id="PS50887"/>
    </source>
</evidence>
<dbReference type="InterPro" id="IPR000014">
    <property type="entry name" value="PAS"/>
</dbReference>
<dbReference type="CDD" id="cd00130">
    <property type="entry name" value="PAS"/>
    <property type="match status" value="1"/>
</dbReference>
<dbReference type="InterPro" id="IPR043128">
    <property type="entry name" value="Rev_trsase/Diguanyl_cyclase"/>
</dbReference>
<dbReference type="PROSITE" id="PS50112">
    <property type="entry name" value="PAS"/>
    <property type="match status" value="1"/>
</dbReference>
<dbReference type="InParanoid" id="A0A3N1GA32"/>
<dbReference type="Pfam" id="PF13426">
    <property type="entry name" value="PAS_9"/>
    <property type="match status" value="1"/>
</dbReference>
<feature type="domain" description="GGDEF" evidence="5">
    <location>
        <begin position="615"/>
        <end position="752"/>
    </location>
</feature>